<dbReference type="AlphaFoldDB" id="A4JG66"/>
<reference evidence="3" key="1">
    <citation type="submission" date="2007-03" db="EMBL/GenBank/DDBJ databases">
        <title>Complete sequence of chromosome 1 of Burkholderia vietnamiensis G4.</title>
        <authorList>
            <consortium name="US DOE Joint Genome Institute"/>
            <person name="Copeland A."/>
            <person name="Lucas S."/>
            <person name="Lapidus A."/>
            <person name="Barry K."/>
            <person name="Detter J.C."/>
            <person name="Glavina del Rio T."/>
            <person name="Hammon N."/>
            <person name="Israni S."/>
            <person name="Dalin E."/>
            <person name="Tice H."/>
            <person name="Pitluck S."/>
            <person name="Chain P."/>
            <person name="Malfatti S."/>
            <person name="Shin M."/>
            <person name="Vergez L."/>
            <person name="Schmutz J."/>
            <person name="Larimer F."/>
            <person name="Land M."/>
            <person name="Hauser L."/>
            <person name="Kyrpides N."/>
            <person name="Tiedje J."/>
            <person name="Richardson P."/>
        </authorList>
    </citation>
    <scope>NUCLEOTIDE SEQUENCE [LARGE SCALE GENOMIC DNA]</scope>
    <source>
        <strain evidence="3">G4 / LMG 22486</strain>
    </source>
</reference>
<evidence type="ECO:0000313" key="2">
    <source>
        <dbReference type="EMBL" id="ABO55269.1"/>
    </source>
</evidence>
<protein>
    <submittedName>
        <fullName evidence="2">Uncharacterized protein</fullName>
    </submittedName>
</protein>
<organism evidence="2 3">
    <name type="scientific">Burkholderia vietnamiensis (strain G4 / LMG 22486)</name>
    <name type="common">Burkholderia cepacia (strain R1808)</name>
    <dbReference type="NCBI Taxonomy" id="269482"/>
    <lineage>
        <taxon>Bacteria</taxon>
        <taxon>Pseudomonadati</taxon>
        <taxon>Pseudomonadota</taxon>
        <taxon>Betaproteobacteria</taxon>
        <taxon>Burkholderiales</taxon>
        <taxon>Burkholderiaceae</taxon>
        <taxon>Burkholderia</taxon>
        <taxon>Burkholderia cepacia complex</taxon>
    </lineage>
</organism>
<accession>A4JG66</accession>
<feature type="compositionally biased region" description="Basic residues" evidence="1">
    <location>
        <begin position="80"/>
        <end position="92"/>
    </location>
</feature>
<dbReference type="Proteomes" id="UP000002287">
    <property type="component" value="Chromosome 1"/>
</dbReference>
<proteinExistence type="predicted"/>
<gene>
    <name evidence="2" type="ordered locus">Bcep1808_2270</name>
</gene>
<feature type="region of interest" description="Disordered" evidence="1">
    <location>
        <begin position="74"/>
        <end position="102"/>
    </location>
</feature>
<dbReference type="KEGG" id="bvi:Bcep1808_2270"/>
<evidence type="ECO:0000256" key="1">
    <source>
        <dbReference type="SAM" id="MobiDB-lite"/>
    </source>
</evidence>
<sequence length="102" mass="11451">MATSRCAKPIRKKSHITTRFGWIKSNGSGRSAIPAQTVRAYSTHIATESPISKAGYQAPIRLIRMKTPVRKVTDAGVRPGRGRVRTRARRCRRKDDVPLIIR</sequence>
<feature type="compositionally biased region" description="Basic and acidic residues" evidence="1">
    <location>
        <begin position="93"/>
        <end position="102"/>
    </location>
</feature>
<dbReference type="HOGENOM" id="CLU_2272180_0_0_4"/>
<evidence type="ECO:0000313" key="3">
    <source>
        <dbReference type="Proteomes" id="UP000002287"/>
    </source>
</evidence>
<dbReference type="EMBL" id="CP000614">
    <property type="protein sequence ID" value="ABO55269.1"/>
    <property type="molecule type" value="Genomic_DNA"/>
</dbReference>
<name>A4JG66_BURVG</name>